<dbReference type="AlphaFoldDB" id="A0A1H2HUT3"/>
<organism evidence="1 2">
    <name type="scientific">Jiangella alkaliphila</name>
    <dbReference type="NCBI Taxonomy" id="419479"/>
    <lineage>
        <taxon>Bacteria</taxon>
        <taxon>Bacillati</taxon>
        <taxon>Actinomycetota</taxon>
        <taxon>Actinomycetes</taxon>
        <taxon>Jiangellales</taxon>
        <taxon>Jiangellaceae</taxon>
        <taxon>Jiangella</taxon>
    </lineage>
</organism>
<keyword evidence="2" id="KW-1185">Reference proteome</keyword>
<dbReference type="Proteomes" id="UP000182977">
    <property type="component" value="Chromosome I"/>
</dbReference>
<dbReference type="NCBIfam" id="TIGR01509">
    <property type="entry name" value="HAD-SF-IA-v3"/>
    <property type="match status" value="1"/>
</dbReference>
<dbReference type="PANTHER" id="PTHR43611:SF3">
    <property type="entry name" value="FLAVIN MONONUCLEOTIDE HYDROLASE 1, CHLOROPLATIC"/>
    <property type="match status" value="1"/>
</dbReference>
<dbReference type="PRINTS" id="PR00413">
    <property type="entry name" value="HADHALOGNASE"/>
</dbReference>
<dbReference type="SFLD" id="SFLDS00003">
    <property type="entry name" value="Haloacid_Dehalogenase"/>
    <property type="match status" value="1"/>
</dbReference>
<evidence type="ECO:0000313" key="2">
    <source>
        <dbReference type="Proteomes" id="UP000182977"/>
    </source>
</evidence>
<gene>
    <name evidence="1" type="ORF">SAMN04488563_1264</name>
</gene>
<dbReference type="InterPro" id="IPR023214">
    <property type="entry name" value="HAD_sf"/>
</dbReference>
<dbReference type="Pfam" id="PF00702">
    <property type="entry name" value="Hydrolase"/>
    <property type="match status" value="1"/>
</dbReference>
<dbReference type="InterPro" id="IPR006439">
    <property type="entry name" value="HAD-SF_hydro_IA"/>
</dbReference>
<protein>
    <submittedName>
        <fullName evidence="1">Putative hydrolase of the HAD superfamily</fullName>
    </submittedName>
</protein>
<dbReference type="SUPFAM" id="SSF56784">
    <property type="entry name" value="HAD-like"/>
    <property type="match status" value="1"/>
</dbReference>
<sequence>MGLIDVLLLDLDGVVRHYDAAATEAIEKGAGLPPGKLHETVFEPRLLQSVVTGAITRAQWVDRVAAIVGPVAATAWATQRPSVDREVLGLVRRLRTEGLRVCLLTNGTDRVGAELAELRIAGDFDQVFNSAEIGVAKPDLRVFMHVLRVLGVDRSSVLFLDDSAANVRGASAVGMRAHLFTSASDLTDACKTYRLI</sequence>
<dbReference type="InterPro" id="IPR036412">
    <property type="entry name" value="HAD-like_sf"/>
</dbReference>
<dbReference type="RefSeq" id="WP_046766915.1">
    <property type="nucleotide sequence ID" value="NZ_KQ061220.1"/>
</dbReference>
<dbReference type="SFLD" id="SFLDG01129">
    <property type="entry name" value="C1.5:_HAD__Beta-PGM__Phosphata"/>
    <property type="match status" value="1"/>
</dbReference>
<proteinExistence type="predicted"/>
<evidence type="ECO:0000313" key="1">
    <source>
        <dbReference type="EMBL" id="SDU35653.1"/>
    </source>
</evidence>
<accession>A0A1H2HUT3</accession>
<reference evidence="2" key="1">
    <citation type="submission" date="2016-10" db="EMBL/GenBank/DDBJ databases">
        <authorList>
            <person name="Varghese N."/>
            <person name="Submissions S."/>
        </authorList>
    </citation>
    <scope>NUCLEOTIDE SEQUENCE [LARGE SCALE GENOMIC DNA]</scope>
    <source>
        <strain evidence="2">DSM 45079</strain>
    </source>
</reference>
<keyword evidence="1" id="KW-0378">Hydrolase</keyword>
<dbReference type="PANTHER" id="PTHR43611">
    <property type="entry name" value="ALPHA-D-GLUCOSE 1-PHOSPHATE PHOSPHATASE"/>
    <property type="match status" value="1"/>
</dbReference>
<name>A0A1H2HUT3_9ACTN</name>
<dbReference type="OrthoDB" id="9797415at2"/>
<dbReference type="GO" id="GO:0016787">
    <property type="term" value="F:hydrolase activity"/>
    <property type="evidence" value="ECO:0007669"/>
    <property type="project" value="UniProtKB-KW"/>
</dbReference>
<dbReference type="STRING" id="419479.SAMN04488563_1264"/>
<dbReference type="EMBL" id="LT629791">
    <property type="protein sequence ID" value="SDU35653.1"/>
    <property type="molecule type" value="Genomic_DNA"/>
</dbReference>
<dbReference type="Gene3D" id="3.40.50.1000">
    <property type="entry name" value="HAD superfamily/HAD-like"/>
    <property type="match status" value="1"/>
</dbReference>